<keyword evidence="3" id="KW-1185">Reference proteome</keyword>
<organism evidence="2 3">
    <name type="scientific">Caenorhabditis briggsae</name>
    <dbReference type="NCBI Taxonomy" id="6238"/>
    <lineage>
        <taxon>Eukaryota</taxon>
        <taxon>Metazoa</taxon>
        <taxon>Ecdysozoa</taxon>
        <taxon>Nematoda</taxon>
        <taxon>Chromadorea</taxon>
        <taxon>Rhabditida</taxon>
        <taxon>Rhabditina</taxon>
        <taxon>Rhabditomorpha</taxon>
        <taxon>Rhabditoidea</taxon>
        <taxon>Rhabditidae</taxon>
        <taxon>Peloderinae</taxon>
        <taxon>Caenorhabditis</taxon>
    </lineage>
</organism>
<name>B6IGF4_CAEBR</name>
<reference evidence="2 3" key="1">
    <citation type="journal article" date="2003" name="PLoS Biol.">
        <title>The genome sequence of Caenorhabditis briggsae: a platform for comparative genomics.</title>
        <authorList>
            <person name="Stein L.D."/>
            <person name="Bao Z."/>
            <person name="Blasiar D."/>
            <person name="Blumenthal T."/>
            <person name="Brent M.R."/>
            <person name="Chen N."/>
            <person name="Chinwalla A."/>
            <person name="Clarke L."/>
            <person name="Clee C."/>
            <person name="Coghlan A."/>
            <person name="Coulson A."/>
            <person name="D'Eustachio P."/>
            <person name="Fitch D.H."/>
            <person name="Fulton L.A."/>
            <person name="Fulton R.E."/>
            <person name="Griffiths-Jones S."/>
            <person name="Harris T.W."/>
            <person name="Hillier L.W."/>
            <person name="Kamath R."/>
            <person name="Kuwabara P.E."/>
            <person name="Mardis E.R."/>
            <person name="Marra M.A."/>
            <person name="Miner T.L."/>
            <person name="Minx P."/>
            <person name="Mullikin J.C."/>
            <person name="Plumb R.W."/>
            <person name="Rogers J."/>
            <person name="Schein J.E."/>
            <person name="Sohrmann M."/>
            <person name="Spieth J."/>
            <person name="Stajich J.E."/>
            <person name="Wei C."/>
            <person name="Willey D."/>
            <person name="Wilson R.K."/>
            <person name="Durbin R."/>
            <person name="Waterston R.H."/>
        </authorList>
    </citation>
    <scope>NUCLEOTIDE SEQUENCE [LARGE SCALE GENOMIC DNA]</scope>
    <source>
        <strain evidence="2 3">AF16</strain>
    </source>
</reference>
<proteinExistence type="predicted"/>
<gene>
    <name evidence="2" type="ORF">CBG27354</name>
    <name evidence="2" type="ORF">CBG_27354</name>
</gene>
<dbReference type="InParanoid" id="B6IGF4"/>
<sequence>MNNQRHISQRLNCCCVISKGIRIFKNFLFAQSSIFFYLLSLFPISFFSPSNFSLALSIIRTRNVLLSVVS</sequence>
<keyword evidence="1" id="KW-0812">Transmembrane</keyword>
<evidence type="ECO:0000313" key="3">
    <source>
        <dbReference type="Proteomes" id="UP000008549"/>
    </source>
</evidence>
<evidence type="ECO:0000313" key="2">
    <source>
        <dbReference type="EMBL" id="CAR98984.1"/>
    </source>
</evidence>
<protein>
    <submittedName>
        <fullName evidence="2">Protein CBG27354</fullName>
    </submittedName>
</protein>
<dbReference type="HOGENOM" id="CLU_2760099_0_0_1"/>
<dbReference type="Proteomes" id="UP000008549">
    <property type="component" value="Unassembled WGS sequence"/>
</dbReference>
<dbReference type="RefSeq" id="XP_045098551.1">
    <property type="nucleotide sequence ID" value="XM_045237159.1"/>
</dbReference>
<feature type="transmembrane region" description="Helical" evidence="1">
    <location>
        <begin position="27"/>
        <end position="47"/>
    </location>
</feature>
<accession>B6IGF4</accession>
<keyword evidence="1" id="KW-1133">Transmembrane helix</keyword>
<dbReference type="AlphaFoldDB" id="B6IGF4"/>
<dbReference type="EMBL" id="HE601320">
    <property type="protein sequence ID" value="CAR98984.1"/>
    <property type="molecule type" value="Genomic_DNA"/>
</dbReference>
<evidence type="ECO:0000256" key="1">
    <source>
        <dbReference type="SAM" id="Phobius"/>
    </source>
</evidence>
<dbReference type="CTD" id="68918807"/>
<reference evidence="2 3" key="2">
    <citation type="journal article" date="2011" name="PLoS Genet.">
        <title>Caenorhabditis briggsae recombinant inbred line genotypes reveal inter-strain incompatibility and the evolution of recombination.</title>
        <authorList>
            <person name="Ross J.A."/>
            <person name="Koboldt D.C."/>
            <person name="Staisch J.E."/>
            <person name="Chamberlin H.M."/>
            <person name="Gupta B.P."/>
            <person name="Miller R.D."/>
            <person name="Baird S.E."/>
            <person name="Haag E.S."/>
        </authorList>
    </citation>
    <scope>NUCLEOTIDE SEQUENCE [LARGE SCALE GENOMIC DNA]</scope>
    <source>
        <strain evidence="2 3">AF16</strain>
    </source>
</reference>
<keyword evidence="1" id="KW-0472">Membrane</keyword>
<dbReference type="KEGG" id="cbr:CBG_27354"/>
<dbReference type="GeneID" id="68918807"/>